<evidence type="ECO:0000256" key="3">
    <source>
        <dbReference type="ARBA" id="ARBA00022898"/>
    </source>
</evidence>
<name>A0A419SR75_9BACL</name>
<comment type="cofactor">
    <cofactor evidence="1 5">
        <name>pyridoxal 5'-phosphate</name>
        <dbReference type="ChEBI" id="CHEBI:597326"/>
    </cofactor>
</comment>
<dbReference type="FunFam" id="3.90.1150.10:FF:000070">
    <property type="entry name" value="Putative cystathionine gamma-synthase"/>
    <property type="match status" value="1"/>
</dbReference>
<reference evidence="6 7" key="1">
    <citation type="submission" date="2016-08" db="EMBL/GenBank/DDBJ databases">
        <title>Novel Firmicute Genomes.</title>
        <authorList>
            <person name="Poppleton D.I."/>
            <person name="Gribaldo S."/>
        </authorList>
    </citation>
    <scope>NUCLEOTIDE SEQUENCE [LARGE SCALE GENOMIC DNA]</scope>
    <source>
        <strain evidence="6 7">RAOx-1</strain>
    </source>
</reference>
<dbReference type="SUPFAM" id="SSF53383">
    <property type="entry name" value="PLP-dependent transferases"/>
    <property type="match status" value="1"/>
</dbReference>
<keyword evidence="3 4" id="KW-0663">Pyridoxal phosphate</keyword>
<dbReference type="GO" id="GO:0005737">
    <property type="term" value="C:cytoplasm"/>
    <property type="evidence" value="ECO:0007669"/>
    <property type="project" value="TreeGrafter"/>
</dbReference>
<dbReference type="PROSITE" id="PS00868">
    <property type="entry name" value="CYS_MET_METAB_PP"/>
    <property type="match status" value="1"/>
</dbReference>
<dbReference type="PIRSF" id="PIRSF001434">
    <property type="entry name" value="CGS"/>
    <property type="match status" value="1"/>
</dbReference>
<dbReference type="GO" id="GO:0019346">
    <property type="term" value="P:transsulfuration"/>
    <property type="evidence" value="ECO:0007669"/>
    <property type="project" value="InterPro"/>
</dbReference>
<dbReference type="RefSeq" id="WP_120187867.1">
    <property type="nucleotide sequence ID" value="NZ_MCHY01000001.1"/>
</dbReference>
<dbReference type="Pfam" id="PF01053">
    <property type="entry name" value="Cys_Met_Meta_PP"/>
    <property type="match status" value="1"/>
</dbReference>
<feature type="modified residue" description="N6-(pyridoxal phosphate)lysine" evidence="4">
    <location>
        <position position="195"/>
    </location>
</feature>
<dbReference type="FunFam" id="3.40.640.10:FF:000009">
    <property type="entry name" value="Cystathionine gamma-synthase homolog"/>
    <property type="match status" value="1"/>
</dbReference>
<protein>
    <submittedName>
        <fullName evidence="6">Cystathionine gamma-synthase</fullName>
    </submittedName>
</protein>
<dbReference type="InterPro" id="IPR015424">
    <property type="entry name" value="PyrdxlP-dep_Trfase"/>
</dbReference>
<dbReference type="OrthoDB" id="9780685at2"/>
<dbReference type="InterPro" id="IPR015422">
    <property type="entry name" value="PyrdxlP-dep_Trfase_small"/>
</dbReference>
<dbReference type="InterPro" id="IPR015421">
    <property type="entry name" value="PyrdxlP-dep_Trfase_major"/>
</dbReference>
<dbReference type="GO" id="GO:0016846">
    <property type="term" value="F:carbon-sulfur lyase activity"/>
    <property type="evidence" value="ECO:0007669"/>
    <property type="project" value="TreeGrafter"/>
</dbReference>
<gene>
    <name evidence="6" type="ORF">BEP19_00285</name>
</gene>
<dbReference type="Gene3D" id="3.90.1150.10">
    <property type="entry name" value="Aspartate Aminotransferase, domain 1"/>
    <property type="match status" value="2"/>
</dbReference>
<sequence length="373" mass="40925">MDLETILAQIGNRKEKKTGAISFPVTFSTAYLHPGLGESTGFDYIRTKNPTRVVLEEAIAEIEGGDQGFAFSSGMAAIQILFGLFKPGDHIIATHDLYGGSYRLFEQVWRRFGITCSYHDIRDGADLRDHLRPETAAVFIETPSNPMMITVDTESIAAVAKEHGALTIVDNTFLTPYYQRPIEQGADIVLHSATKYLGGHNDVLAGLVVTKGKELSEEMAFQQNTSGAVLSPMDSWLLIRGMKTLSLRMEKHTENAKQLVSFLEGHSFVEDVLYAGVGGMISFRVKDAAMVAPILKNLKLISFAESLGGVESLMTYPAVQTHADIPEEIRQRVGVCDRLLRISTGIESAHDLQQDLEQALQAASHVLKQASVE</sequence>
<accession>A0A419SR75</accession>
<evidence type="ECO:0000256" key="4">
    <source>
        <dbReference type="PIRSR" id="PIRSR001434-2"/>
    </source>
</evidence>
<dbReference type="PANTHER" id="PTHR11808:SF90">
    <property type="entry name" value="CYSTATHIONINE GAMMA-SYNTHASE"/>
    <property type="match status" value="1"/>
</dbReference>
<dbReference type="GO" id="GO:0030170">
    <property type="term" value="F:pyridoxal phosphate binding"/>
    <property type="evidence" value="ECO:0007669"/>
    <property type="project" value="InterPro"/>
</dbReference>
<dbReference type="AlphaFoldDB" id="A0A419SR75"/>
<dbReference type="CDD" id="cd00614">
    <property type="entry name" value="CGS_like"/>
    <property type="match status" value="1"/>
</dbReference>
<evidence type="ECO:0000256" key="1">
    <source>
        <dbReference type="ARBA" id="ARBA00001933"/>
    </source>
</evidence>
<dbReference type="InterPro" id="IPR054542">
    <property type="entry name" value="Cys_met_metab_PP"/>
</dbReference>
<proteinExistence type="inferred from homology"/>
<keyword evidence="7" id="KW-1185">Reference proteome</keyword>
<evidence type="ECO:0000313" key="6">
    <source>
        <dbReference type="EMBL" id="RKD27046.1"/>
    </source>
</evidence>
<dbReference type="PANTHER" id="PTHR11808">
    <property type="entry name" value="TRANS-SULFURATION ENZYME FAMILY MEMBER"/>
    <property type="match status" value="1"/>
</dbReference>
<dbReference type="Gene3D" id="3.40.640.10">
    <property type="entry name" value="Type I PLP-dependent aspartate aminotransferase-like (Major domain)"/>
    <property type="match status" value="1"/>
</dbReference>
<comment type="caution">
    <text evidence="6">The sequence shown here is derived from an EMBL/GenBank/DDBJ whole genome shotgun (WGS) entry which is preliminary data.</text>
</comment>
<evidence type="ECO:0000256" key="2">
    <source>
        <dbReference type="ARBA" id="ARBA00009077"/>
    </source>
</evidence>
<evidence type="ECO:0000313" key="7">
    <source>
        <dbReference type="Proteomes" id="UP000284219"/>
    </source>
</evidence>
<evidence type="ECO:0000256" key="5">
    <source>
        <dbReference type="RuleBase" id="RU362118"/>
    </source>
</evidence>
<dbReference type="EMBL" id="MCHY01000001">
    <property type="protein sequence ID" value="RKD27046.1"/>
    <property type="molecule type" value="Genomic_DNA"/>
</dbReference>
<organism evidence="6 7">
    <name type="scientific">Ammoniphilus oxalaticus</name>
    <dbReference type="NCBI Taxonomy" id="66863"/>
    <lineage>
        <taxon>Bacteria</taxon>
        <taxon>Bacillati</taxon>
        <taxon>Bacillota</taxon>
        <taxon>Bacilli</taxon>
        <taxon>Bacillales</taxon>
        <taxon>Paenibacillaceae</taxon>
        <taxon>Aneurinibacillus group</taxon>
        <taxon>Ammoniphilus</taxon>
    </lineage>
</organism>
<dbReference type="Proteomes" id="UP000284219">
    <property type="component" value="Unassembled WGS sequence"/>
</dbReference>
<comment type="similarity">
    <text evidence="2 5">Belongs to the trans-sulfuration enzymes family.</text>
</comment>
<dbReference type="InterPro" id="IPR000277">
    <property type="entry name" value="Cys/Met-Metab_PyrdxlP-dep_enz"/>
</dbReference>